<protein>
    <submittedName>
        <fullName evidence="1">Uncharacterized protein</fullName>
    </submittedName>
</protein>
<dbReference type="Proteomes" id="UP000807469">
    <property type="component" value="Unassembled WGS sequence"/>
</dbReference>
<sequence length="91" mass="10148">MSFLSVLFCTCLVRLPFIVPSFLVLCTAFIPIPHLPHVYPTTNAILVSYSFFSEVLRIGAPGYLPNETDVLRARQKSVGIAETRFQMGQLS</sequence>
<organism evidence="1 2">
    <name type="scientific">Pholiota conissans</name>
    <dbReference type="NCBI Taxonomy" id="109636"/>
    <lineage>
        <taxon>Eukaryota</taxon>
        <taxon>Fungi</taxon>
        <taxon>Dikarya</taxon>
        <taxon>Basidiomycota</taxon>
        <taxon>Agaricomycotina</taxon>
        <taxon>Agaricomycetes</taxon>
        <taxon>Agaricomycetidae</taxon>
        <taxon>Agaricales</taxon>
        <taxon>Agaricineae</taxon>
        <taxon>Strophariaceae</taxon>
        <taxon>Pholiota</taxon>
    </lineage>
</organism>
<keyword evidence="2" id="KW-1185">Reference proteome</keyword>
<comment type="caution">
    <text evidence="1">The sequence shown here is derived from an EMBL/GenBank/DDBJ whole genome shotgun (WGS) entry which is preliminary data.</text>
</comment>
<dbReference type="InterPro" id="IPR011025">
    <property type="entry name" value="GproteinA_insert"/>
</dbReference>
<dbReference type="InterPro" id="IPR027417">
    <property type="entry name" value="P-loop_NTPase"/>
</dbReference>
<gene>
    <name evidence="1" type="ORF">BDN70DRAFT_448834</name>
</gene>
<reference evidence="1" key="1">
    <citation type="submission" date="2020-11" db="EMBL/GenBank/DDBJ databases">
        <authorList>
            <consortium name="DOE Joint Genome Institute"/>
            <person name="Ahrendt S."/>
            <person name="Riley R."/>
            <person name="Andreopoulos W."/>
            <person name="Labutti K."/>
            <person name="Pangilinan J."/>
            <person name="Ruiz-Duenas F.J."/>
            <person name="Barrasa J.M."/>
            <person name="Sanchez-Garcia M."/>
            <person name="Camarero S."/>
            <person name="Miyauchi S."/>
            <person name="Serrano A."/>
            <person name="Linde D."/>
            <person name="Babiker R."/>
            <person name="Drula E."/>
            <person name="Ayuso-Fernandez I."/>
            <person name="Pacheco R."/>
            <person name="Padilla G."/>
            <person name="Ferreira P."/>
            <person name="Barriuso J."/>
            <person name="Kellner H."/>
            <person name="Castanera R."/>
            <person name="Alfaro M."/>
            <person name="Ramirez L."/>
            <person name="Pisabarro A.G."/>
            <person name="Kuo A."/>
            <person name="Tritt A."/>
            <person name="Lipzen A."/>
            <person name="He G."/>
            <person name="Yan M."/>
            <person name="Ng V."/>
            <person name="Cullen D."/>
            <person name="Martin F."/>
            <person name="Rosso M.-N."/>
            <person name="Henrissat B."/>
            <person name="Hibbett D."/>
            <person name="Martinez A.T."/>
            <person name="Grigoriev I.V."/>
        </authorList>
    </citation>
    <scope>NUCLEOTIDE SEQUENCE</scope>
    <source>
        <strain evidence="1">CIRM-BRFM 674</strain>
    </source>
</reference>
<dbReference type="OrthoDB" id="5817230at2759"/>
<evidence type="ECO:0000313" key="2">
    <source>
        <dbReference type="Proteomes" id="UP000807469"/>
    </source>
</evidence>
<dbReference type="Gene3D" id="1.10.400.10">
    <property type="entry name" value="GI Alpha 1, domain 2-like"/>
    <property type="match status" value="1"/>
</dbReference>
<dbReference type="EMBL" id="MU155518">
    <property type="protein sequence ID" value="KAF9472598.1"/>
    <property type="molecule type" value="Genomic_DNA"/>
</dbReference>
<dbReference type="GO" id="GO:0007165">
    <property type="term" value="P:signal transduction"/>
    <property type="evidence" value="ECO:0007669"/>
    <property type="project" value="InterPro"/>
</dbReference>
<dbReference type="SUPFAM" id="SSF47895">
    <property type="entry name" value="Transducin (alpha subunit), insertion domain"/>
    <property type="match status" value="1"/>
</dbReference>
<dbReference type="AlphaFoldDB" id="A0A9P6CUI3"/>
<dbReference type="Gene3D" id="3.40.50.300">
    <property type="entry name" value="P-loop containing nucleotide triphosphate hydrolases"/>
    <property type="match status" value="1"/>
</dbReference>
<name>A0A9P6CUI3_9AGAR</name>
<proteinExistence type="predicted"/>
<evidence type="ECO:0000313" key="1">
    <source>
        <dbReference type="EMBL" id="KAF9472598.1"/>
    </source>
</evidence>
<accession>A0A9P6CUI3</accession>